<dbReference type="InterPro" id="IPR045142">
    <property type="entry name" value="BCAS3-like"/>
</dbReference>
<name>A0AA39JVV9_9AGAR</name>
<dbReference type="PANTHER" id="PTHR13268">
    <property type="entry name" value="BREAST CARCINOMA AMPLIFIED SEQUENCE 3"/>
    <property type="match status" value="1"/>
</dbReference>
<dbReference type="GO" id="GO:0042594">
    <property type="term" value="P:response to starvation"/>
    <property type="evidence" value="ECO:0007669"/>
    <property type="project" value="TreeGrafter"/>
</dbReference>
<evidence type="ECO:0000313" key="4">
    <source>
        <dbReference type="Proteomes" id="UP001175226"/>
    </source>
</evidence>
<dbReference type="EMBL" id="JAUEPT010000009">
    <property type="protein sequence ID" value="KAK0448800.1"/>
    <property type="molecule type" value="Genomic_DNA"/>
</dbReference>
<dbReference type="InterPro" id="IPR015943">
    <property type="entry name" value="WD40/YVTN_repeat-like_dom_sf"/>
</dbReference>
<dbReference type="InterPro" id="IPR001680">
    <property type="entry name" value="WD40_rpt"/>
</dbReference>
<dbReference type="InterPro" id="IPR036322">
    <property type="entry name" value="WD40_repeat_dom_sf"/>
</dbReference>
<protein>
    <recommendedName>
        <fullName evidence="2">BCAS3 WD40 domain-containing protein</fullName>
    </recommendedName>
</protein>
<dbReference type="SUPFAM" id="SSF50978">
    <property type="entry name" value="WD40 repeat-like"/>
    <property type="match status" value="1"/>
</dbReference>
<sequence length="1005" mass="108973">MPPKSNRNARRNNISHQSHQSNDQDPVDTVDDAHDDMPNTGHTRSPVFSRELTMLESFSRTVRNYVPSSIPIPAAVPSPPLVSRPVITSTSQASSIFDEPLASGLAQSMQKNTTGADTIIWSRWDSLGSRRLLFLGYSSGFQIWDCTKLNSVDEVLNLNHFDDAVTYAAVLPDQLAIGVLTKDSNFLVYSLSSHQIVKRIPLATPAHSFSASHEYIVISTTNPPALQVLTSSTFSTVHTIPSSSLVSFTHTASAPHSIYTLSRRLLAYASVPPSPTTAINNAPTTPPKQIATTAKSVISGMKSLGGLAYSAALNKLGGDAKPVSRSAPAASGGGDTDTSFQDEQVSTETGHYVTVLDLQAGATVTRFPAFKHSSISCLSFSPDGCSLLSVSRDGQVSRVHRLRPAPSGISSVSTFGAPQHVYDLRRGRTSAIVDNVEWSTDGRWIAISTRKRTIHIFAVNPYGGAPDVESHMCGRVRNPESLQPLSTELSPIIRIRPSSNIHVSSTTSANELSSPPIPPPVFQFPAFPHQTLPSSLLPIPSPQPALLPIPSSSPSDPGSPRHIQGYPQQPMKNFQDLIVFDAADGLLQLRRWVLGSGGVRDIMDLGSIGGMTSVSLPLSLAIGGNGVSPRQRGRRLSNGAGSGISPDMTMNTAEGKREAELVANKETVVATWDLKRRKDWAEVKKTCDDEGPTTRVQSDFLSQAELSTHSKSRQILPRSIYLSHQFTFHTLGEDYHALIRRHQFDIPGVNIEVRKQVQVSAYSTSNIGGEAFIEASSSVSRRPYSFDEPLASALLQGDGFNDRLRGVGTVLPMLPNGNGHGSSRMTSIPIRGVSEGFGRLRREMMVARRRSGKRRPRKNDEDEGLSMSVPLEFDEAEEDFVFQVPSDDGARDDSSASRGDEDSNALSLSTAATSMYPMDADQEDVEEGGGGGGVPISDDAWNDGWGVEDKNAVEEVEMYDHISAVGLLDEEQEEMDRRIKEEREKVASVVKGRGTKAERRRKRRG</sequence>
<feature type="compositionally biased region" description="Basic and acidic residues" evidence="1">
    <location>
        <begin position="888"/>
        <end position="901"/>
    </location>
</feature>
<feature type="region of interest" description="Disordered" evidence="1">
    <location>
        <begin position="320"/>
        <end position="344"/>
    </location>
</feature>
<evidence type="ECO:0000313" key="3">
    <source>
        <dbReference type="EMBL" id="KAK0448800.1"/>
    </source>
</evidence>
<dbReference type="Gene3D" id="2.130.10.10">
    <property type="entry name" value="YVTN repeat-like/Quinoprotein amine dehydrogenase"/>
    <property type="match status" value="1"/>
</dbReference>
<feature type="region of interest" description="Disordered" evidence="1">
    <location>
        <begin position="885"/>
        <end position="906"/>
    </location>
</feature>
<feature type="region of interest" description="Disordered" evidence="1">
    <location>
        <begin position="971"/>
        <end position="1005"/>
    </location>
</feature>
<feature type="region of interest" description="Disordered" evidence="1">
    <location>
        <begin position="627"/>
        <end position="650"/>
    </location>
</feature>
<comment type="caution">
    <text evidence="3">The sequence shown here is derived from an EMBL/GenBank/DDBJ whole genome shotgun (WGS) entry which is preliminary data.</text>
</comment>
<dbReference type="Proteomes" id="UP001175226">
    <property type="component" value="Unassembled WGS sequence"/>
</dbReference>
<feature type="region of interest" description="Disordered" evidence="1">
    <location>
        <begin position="543"/>
        <end position="564"/>
    </location>
</feature>
<dbReference type="AlphaFoldDB" id="A0AA39JVV9"/>
<gene>
    <name evidence="3" type="ORF">EV421DRAFT_1486457</name>
</gene>
<feature type="compositionally biased region" description="Basic and acidic residues" evidence="1">
    <location>
        <begin position="975"/>
        <end position="986"/>
    </location>
</feature>
<proteinExistence type="predicted"/>
<accession>A0AA39JVV9</accession>
<dbReference type="PANTHER" id="PTHR13268:SF0">
    <property type="entry name" value="BCAS3 MICROTUBULE ASSOCIATED CELL MIGRATION FACTOR"/>
    <property type="match status" value="1"/>
</dbReference>
<evidence type="ECO:0000256" key="1">
    <source>
        <dbReference type="SAM" id="MobiDB-lite"/>
    </source>
</evidence>
<feature type="region of interest" description="Disordered" evidence="1">
    <location>
        <begin position="846"/>
        <end position="866"/>
    </location>
</feature>
<feature type="domain" description="BCAS3 WD40" evidence="2">
    <location>
        <begin position="350"/>
        <end position="488"/>
    </location>
</feature>
<dbReference type="Pfam" id="PF21034">
    <property type="entry name" value="BCAS3_WD40"/>
    <property type="match status" value="1"/>
</dbReference>
<dbReference type="GO" id="GO:0006914">
    <property type="term" value="P:autophagy"/>
    <property type="evidence" value="ECO:0007669"/>
    <property type="project" value="InterPro"/>
</dbReference>
<dbReference type="InterPro" id="IPR048382">
    <property type="entry name" value="BCAS3_WD40"/>
</dbReference>
<evidence type="ECO:0000259" key="2">
    <source>
        <dbReference type="Pfam" id="PF21034"/>
    </source>
</evidence>
<feature type="compositionally biased region" description="Basic residues" evidence="1">
    <location>
        <begin position="847"/>
        <end position="857"/>
    </location>
</feature>
<reference evidence="3" key="1">
    <citation type="submission" date="2023-06" db="EMBL/GenBank/DDBJ databases">
        <authorList>
            <consortium name="Lawrence Berkeley National Laboratory"/>
            <person name="Ahrendt S."/>
            <person name="Sahu N."/>
            <person name="Indic B."/>
            <person name="Wong-Bajracharya J."/>
            <person name="Merenyi Z."/>
            <person name="Ke H.-M."/>
            <person name="Monk M."/>
            <person name="Kocsube S."/>
            <person name="Drula E."/>
            <person name="Lipzen A."/>
            <person name="Balint B."/>
            <person name="Henrissat B."/>
            <person name="Andreopoulos B."/>
            <person name="Martin F.M."/>
            <person name="Harder C.B."/>
            <person name="Rigling D."/>
            <person name="Ford K.L."/>
            <person name="Foster G.D."/>
            <person name="Pangilinan J."/>
            <person name="Papanicolaou A."/>
            <person name="Barry K."/>
            <person name="LaButti K."/>
            <person name="Viragh M."/>
            <person name="Koriabine M."/>
            <person name="Yan M."/>
            <person name="Riley R."/>
            <person name="Champramary S."/>
            <person name="Plett K.L."/>
            <person name="Tsai I.J."/>
            <person name="Slot J."/>
            <person name="Sipos G."/>
            <person name="Plett J."/>
            <person name="Nagy L.G."/>
            <person name="Grigoriev I.V."/>
        </authorList>
    </citation>
    <scope>NUCLEOTIDE SEQUENCE</scope>
    <source>
        <strain evidence="3">FPL87.14</strain>
    </source>
</reference>
<feature type="region of interest" description="Disordered" evidence="1">
    <location>
        <begin position="921"/>
        <end position="945"/>
    </location>
</feature>
<organism evidence="3 4">
    <name type="scientific">Armillaria borealis</name>
    <dbReference type="NCBI Taxonomy" id="47425"/>
    <lineage>
        <taxon>Eukaryota</taxon>
        <taxon>Fungi</taxon>
        <taxon>Dikarya</taxon>
        <taxon>Basidiomycota</taxon>
        <taxon>Agaricomycotina</taxon>
        <taxon>Agaricomycetes</taxon>
        <taxon>Agaricomycetidae</taxon>
        <taxon>Agaricales</taxon>
        <taxon>Marasmiineae</taxon>
        <taxon>Physalacriaceae</taxon>
        <taxon>Armillaria</taxon>
    </lineage>
</organism>
<feature type="compositionally biased region" description="Low complexity" evidence="1">
    <location>
        <begin position="548"/>
        <end position="560"/>
    </location>
</feature>
<dbReference type="SMART" id="SM00320">
    <property type="entry name" value="WD40"/>
    <property type="match status" value="3"/>
</dbReference>
<feature type="compositionally biased region" description="Polar residues" evidence="1">
    <location>
        <begin position="11"/>
        <end position="21"/>
    </location>
</feature>
<keyword evidence="4" id="KW-1185">Reference proteome</keyword>
<feature type="region of interest" description="Disordered" evidence="1">
    <location>
        <begin position="1"/>
        <end position="48"/>
    </location>
</feature>
<dbReference type="GO" id="GO:0005737">
    <property type="term" value="C:cytoplasm"/>
    <property type="evidence" value="ECO:0007669"/>
    <property type="project" value="TreeGrafter"/>
</dbReference>